<keyword evidence="5" id="KW-0479">Metal-binding</keyword>
<name>A0A521BUC6_9BACL</name>
<proteinExistence type="inferred from homology"/>
<reference evidence="5 6" key="1">
    <citation type="submission" date="2017-05" db="EMBL/GenBank/DDBJ databases">
        <authorList>
            <person name="Varghese N."/>
            <person name="Submissions S."/>
        </authorList>
    </citation>
    <scope>NUCLEOTIDE SEQUENCE [LARGE SCALE GENOMIC DNA]</scope>
    <source>
        <strain evidence="5 6">DSM 45474</strain>
    </source>
</reference>
<evidence type="ECO:0000313" key="6">
    <source>
        <dbReference type="Proteomes" id="UP000315636"/>
    </source>
</evidence>
<evidence type="ECO:0000313" key="5">
    <source>
        <dbReference type="EMBL" id="SMO50767.1"/>
    </source>
</evidence>
<organism evidence="5 6">
    <name type="scientific">Melghirimyces algeriensis</name>
    <dbReference type="NCBI Taxonomy" id="910412"/>
    <lineage>
        <taxon>Bacteria</taxon>
        <taxon>Bacillati</taxon>
        <taxon>Bacillota</taxon>
        <taxon>Bacilli</taxon>
        <taxon>Bacillales</taxon>
        <taxon>Thermoactinomycetaceae</taxon>
        <taxon>Melghirimyces</taxon>
    </lineage>
</organism>
<keyword evidence="3" id="KW-0812">Transmembrane</keyword>
<dbReference type="InterPro" id="IPR041916">
    <property type="entry name" value="Anti_sigma_zinc_sf"/>
</dbReference>
<evidence type="ECO:0000256" key="2">
    <source>
        <dbReference type="ARBA" id="ARBA00024438"/>
    </source>
</evidence>
<dbReference type="GO" id="GO:0008270">
    <property type="term" value="F:zinc ion binding"/>
    <property type="evidence" value="ECO:0007669"/>
    <property type="project" value="UniProtKB-KW"/>
</dbReference>
<keyword evidence="5" id="KW-0863">Zinc-finger</keyword>
<dbReference type="Proteomes" id="UP000315636">
    <property type="component" value="Unassembled WGS sequence"/>
</dbReference>
<keyword evidence="3" id="KW-1133">Transmembrane helix</keyword>
<feature type="transmembrane region" description="Helical" evidence="3">
    <location>
        <begin position="90"/>
        <end position="108"/>
    </location>
</feature>
<evidence type="ECO:0000256" key="3">
    <source>
        <dbReference type="SAM" id="Phobius"/>
    </source>
</evidence>
<protein>
    <recommendedName>
        <fullName evidence="2">Anti-sigma-W factor RsiW</fullName>
    </recommendedName>
</protein>
<gene>
    <name evidence="5" type="ORF">SAMN06264849_102427</name>
</gene>
<comment type="similarity">
    <text evidence="1">Belongs to the zinc-associated anti-sigma factor (ZAS) superfamily. Anti-sigma-W factor family.</text>
</comment>
<sequence length="226" mass="25552">MSCAKWEVWIHRELDGDLSPPEKEVLERHLSSCSSCRNAAEHLRSLSRMLSELPRMEPTISLTDQVLQEIEASTESTASSSGIRIGWFRGWSWTGVIAVCLVIVWFAVGSEKTSNPPLNHSAGSPAPPSQTLSSFQMEKSNLPNGIFSEKGIPSPDGRYIAQVRDQCVIIRDQKGHIQFQSPPWETKSEVRLHWKDHDTLSIRFKNTNTERKIHIPSRKEHKEPTS</sequence>
<accession>A0A521BUC6</accession>
<dbReference type="RefSeq" id="WP_185956044.1">
    <property type="nucleotide sequence ID" value="NZ_FXTI01000002.1"/>
</dbReference>
<feature type="domain" description="Putative zinc-finger" evidence="4">
    <location>
        <begin position="3"/>
        <end position="37"/>
    </location>
</feature>
<dbReference type="AlphaFoldDB" id="A0A521BUC6"/>
<dbReference type="EMBL" id="FXTI01000002">
    <property type="protein sequence ID" value="SMO50767.1"/>
    <property type="molecule type" value="Genomic_DNA"/>
</dbReference>
<evidence type="ECO:0000256" key="1">
    <source>
        <dbReference type="ARBA" id="ARBA00024353"/>
    </source>
</evidence>
<evidence type="ECO:0000259" key="4">
    <source>
        <dbReference type="Pfam" id="PF13490"/>
    </source>
</evidence>
<dbReference type="Gene3D" id="1.10.10.1320">
    <property type="entry name" value="Anti-sigma factor, zinc-finger domain"/>
    <property type="match status" value="1"/>
</dbReference>
<keyword evidence="3" id="KW-0472">Membrane</keyword>
<keyword evidence="6" id="KW-1185">Reference proteome</keyword>
<dbReference type="Pfam" id="PF13490">
    <property type="entry name" value="zf-HC2"/>
    <property type="match status" value="1"/>
</dbReference>
<dbReference type="InterPro" id="IPR027383">
    <property type="entry name" value="Znf_put"/>
</dbReference>
<keyword evidence="5" id="KW-0862">Zinc</keyword>